<reference evidence="2 3" key="1">
    <citation type="journal article" date="2006" name="Nature">
        <title>Global trends of whole-genome duplications revealed by the ciliate Paramecium tetraurelia.</title>
        <authorList>
            <consortium name="Genoscope"/>
            <person name="Aury J.-M."/>
            <person name="Jaillon O."/>
            <person name="Duret L."/>
            <person name="Noel B."/>
            <person name="Jubin C."/>
            <person name="Porcel B.M."/>
            <person name="Segurens B."/>
            <person name="Daubin V."/>
            <person name="Anthouard V."/>
            <person name="Aiach N."/>
            <person name="Arnaiz O."/>
            <person name="Billaut A."/>
            <person name="Beisson J."/>
            <person name="Blanc I."/>
            <person name="Bouhouche K."/>
            <person name="Camara F."/>
            <person name="Duharcourt S."/>
            <person name="Guigo R."/>
            <person name="Gogendeau D."/>
            <person name="Katinka M."/>
            <person name="Keller A.-M."/>
            <person name="Kissmehl R."/>
            <person name="Klotz C."/>
            <person name="Koll F."/>
            <person name="Le Moue A."/>
            <person name="Lepere C."/>
            <person name="Malinsky S."/>
            <person name="Nowacki M."/>
            <person name="Nowak J.K."/>
            <person name="Plattner H."/>
            <person name="Poulain J."/>
            <person name="Ruiz F."/>
            <person name="Serrano V."/>
            <person name="Zagulski M."/>
            <person name="Dessen P."/>
            <person name="Betermier M."/>
            <person name="Weissenbach J."/>
            <person name="Scarpelli C."/>
            <person name="Schachter V."/>
            <person name="Sperling L."/>
            <person name="Meyer E."/>
            <person name="Cohen J."/>
            <person name="Wincker P."/>
        </authorList>
    </citation>
    <scope>NUCLEOTIDE SEQUENCE [LARGE SCALE GENOMIC DNA]</scope>
    <source>
        <strain evidence="2 3">Stock d4-2</strain>
    </source>
</reference>
<dbReference type="EMBL" id="CT868036">
    <property type="protein sequence ID" value="CAK65163.1"/>
    <property type="molecule type" value="Genomic_DNA"/>
</dbReference>
<protein>
    <submittedName>
        <fullName evidence="2">Uncharacterized protein</fullName>
    </submittedName>
</protein>
<proteinExistence type="predicted"/>
<feature type="compositionally biased region" description="Polar residues" evidence="1">
    <location>
        <begin position="1"/>
        <end position="17"/>
    </location>
</feature>
<gene>
    <name evidence="2" type="ORF">GSPATT00034641001</name>
</gene>
<evidence type="ECO:0000313" key="2">
    <source>
        <dbReference type="EMBL" id="CAK65163.1"/>
    </source>
</evidence>
<name>A0C2Z6_PARTE</name>
<feature type="region of interest" description="Disordered" evidence="1">
    <location>
        <begin position="1"/>
        <end position="34"/>
    </location>
</feature>
<dbReference type="AlphaFoldDB" id="A0C2Z6"/>
<feature type="compositionally biased region" description="Basic and acidic residues" evidence="1">
    <location>
        <begin position="25"/>
        <end position="34"/>
    </location>
</feature>
<dbReference type="RefSeq" id="XP_001432560.1">
    <property type="nucleotide sequence ID" value="XM_001432523.1"/>
</dbReference>
<dbReference type="KEGG" id="ptm:GSPATT00034641001"/>
<organism evidence="2 3">
    <name type="scientific">Paramecium tetraurelia</name>
    <dbReference type="NCBI Taxonomy" id="5888"/>
    <lineage>
        <taxon>Eukaryota</taxon>
        <taxon>Sar</taxon>
        <taxon>Alveolata</taxon>
        <taxon>Ciliophora</taxon>
        <taxon>Intramacronucleata</taxon>
        <taxon>Oligohymenophorea</taxon>
        <taxon>Peniculida</taxon>
        <taxon>Parameciidae</taxon>
        <taxon>Paramecium</taxon>
    </lineage>
</organism>
<keyword evidence="3" id="KW-1185">Reference proteome</keyword>
<sequence>MFTTTAQQGQMGPNQGQIGQGKMGITKDKLDKFK</sequence>
<dbReference type="InParanoid" id="A0C2Z6"/>
<accession>A0C2Z6</accession>
<evidence type="ECO:0000313" key="3">
    <source>
        <dbReference type="Proteomes" id="UP000000600"/>
    </source>
</evidence>
<evidence type="ECO:0000256" key="1">
    <source>
        <dbReference type="SAM" id="MobiDB-lite"/>
    </source>
</evidence>
<dbReference type="Proteomes" id="UP000000600">
    <property type="component" value="Unassembled WGS sequence"/>
</dbReference>
<dbReference type="HOGENOM" id="CLU_3378122_0_0_1"/>
<dbReference type="GeneID" id="5018345"/>